<dbReference type="Pfam" id="PF23436">
    <property type="entry name" value="RabGap-TBC_2"/>
    <property type="match status" value="1"/>
</dbReference>
<dbReference type="SMART" id="SM00164">
    <property type="entry name" value="TBC"/>
    <property type="match status" value="1"/>
</dbReference>
<feature type="compositionally biased region" description="Low complexity" evidence="4">
    <location>
        <begin position="456"/>
        <end position="468"/>
    </location>
</feature>
<dbReference type="Gene3D" id="1.10.8.270">
    <property type="entry name" value="putative rabgap domain of human tbc1 domain family member 14 like domains"/>
    <property type="match status" value="1"/>
</dbReference>
<feature type="compositionally biased region" description="Basic and acidic residues" evidence="4">
    <location>
        <begin position="270"/>
        <end position="279"/>
    </location>
</feature>
<feature type="compositionally biased region" description="Low complexity" evidence="4">
    <location>
        <begin position="569"/>
        <end position="578"/>
    </location>
</feature>
<dbReference type="Proteomes" id="UP001150907">
    <property type="component" value="Unassembled WGS sequence"/>
</dbReference>
<accession>A0A9W8BM39</accession>
<feature type="region of interest" description="Disordered" evidence="4">
    <location>
        <begin position="389"/>
        <end position="503"/>
    </location>
</feature>
<feature type="compositionally biased region" description="Acidic residues" evidence="4">
    <location>
        <begin position="579"/>
        <end position="588"/>
    </location>
</feature>
<feature type="compositionally biased region" description="Basic and acidic residues" evidence="4">
    <location>
        <begin position="405"/>
        <end position="424"/>
    </location>
</feature>
<dbReference type="GO" id="GO:0031267">
    <property type="term" value="F:small GTPase binding"/>
    <property type="evidence" value="ECO:0007669"/>
    <property type="project" value="TreeGrafter"/>
</dbReference>
<feature type="compositionally biased region" description="Polar residues" evidence="4">
    <location>
        <begin position="234"/>
        <end position="243"/>
    </location>
</feature>
<name>A0A9W8BM39_9FUNG</name>
<dbReference type="PANTHER" id="PTHR47219:SF9">
    <property type="entry name" value="GTPASE ACTIVATING PROTEIN AND CENTROSOME-ASSOCIATED, ISOFORM B"/>
    <property type="match status" value="1"/>
</dbReference>
<feature type="region of interest" description="Disordered" evidence="4">
    <location>
        <begin position="569"/>
        <end position="588"/>
    </location>
</feature>
<dbReference type="InterPro" id="IPR050302">
    <property type="entry name" value="Rab_GAP_TBC_domain"/>
</dbReference>
<feature type="compositionally biased region" description="Basic and acidic residues" evidence="4">
    <location>
        <begin position="434"/>
        <end position="448"/>
    </location>
</feature>
<dbReference type="FunFam" id="1.10.10.750:FF:000003">
    <property type="entry name" value="GTPase activating protein (Evi5)"/>
    <property type="match status" value="1"/>
</dbReference>
<gene>
    <name evidence="6" type="primary">GYP5</name>
    <name evidence="6" type="ORF">H4R26_001338</name>
</gene>
<feature type="compositionally biased region" description="Polar residues" evidence="4">
    <location>
        <begin position="470"/>
        <end position="479"/>
    </location>
</feature>
<dbReference type="InterPro" id="IPR035969">
    <property type="entry name" value="Rab-GAP_TBC_sf"/>
</dbReference>
<dbReference type="InterPro" id="IPR000195">
    <property type="entry name" value="Rab-GAP-TBC_dom"/>
</dbReference>
<feature type="compositionally biased region" description="Polar residues" evidence="4">
    <location>
        <begin position="216"/>
        <end position="225"/>
    </location>
</feature>
<proteinExistence type="predicted"/>
<dbReference type="EMBL" id="JANBQF010000058">
    <property type="protein sequence ID" value="KAJ2006497.1"/>
    <property type="molecule type" value="Genomic_DNA"/>
</dbReference>
<evidence type="ECO:0000256" key="2">
    <source>
        <dbReference type="ARBA" id="ARBA00023054"/>
    </source>
</evidence>
<feature type="region of interest" description="Disordered" evidence="4">
    <location>
        <begin position="205"/>
        <end position="377"/>
    </location>
</feature>
<dbReference type="PROSITE" id="PS50086">
    <property type="entry name" value="TBC_RABGAP"/>
    <property type="match status" value="1"/>
</dbReference>
<feature type="compositionally biased region" description="Low complexity" evidence="4">
    <location>
        <begin position="487"/>
        <end position="502"/>
    </location>
</feature>
<protein>
    <submittedName>
        <fullName evidence="6">GTPase-activating protein</fullName>
    </submittedName>
</protein>
<feature type="coiled-coil region" evidence="3">
    <location>
        <begin position="897"/>
        <end position="957"/>
    </location>
</feature>
<keyword evidence="1" id="KW-0343">GTPase activation</keyword>
<dbReference type="AlphaFoldDB" id="A0A9W8BM39"/>
<evidence type="ECO:0000313" key="6">
    <source>
        <dbReference type="EMBL" id="KAJ2006497.1"/>
    </source>
</evidence>
<sequence length="987" mass="104775">MATIDAPPVSSTGQPAKKSLRSKRLMRPAPGGAKAAAALEEPAAAVVEEPAVVALEEAAVAVVVEEPSAAKEEIVETTLHLTDTETVETLEVQNRESRDSVELEFVEANSSSQTTSRVGSVDAGGLTGALRERVNTFGDDSAEFSQGNSTAAATEEVEEEVLQRVADASPYVEASARMSFGGDDTIKAQSSPTQDAFVVFGDIQAQPRDEGPLYSTWDSTPQDGSQYVEDESESLIQLLSSTSDDVKAQTDAGDSAKGNGWDDDEEKDEENDREKDRENAAVAGTIPPQTIPEPAIVAEEKASGRAPPLALGRSGSVRGSKAGNRRSIMLTSFVPPVGMGSGSSTASTRSSGEDGEKSDAASIRLRPSADSAGAKPPLASIAEPALASIAEKAETDGGAPAWVREVQRRKQEAAERAETEKLEQQADPPSAHPDLPHPDLSQPDHADHPPAPPPKASSSFYRSLSASLGMGSSNNSMADNSPDPRQRSASQASGSTQASPAAVQAGGGLFAAVTSFFGRASTQASAPEAAAIRAESAADPATDDLLSQLEAQNAQILGDTKARVFALSTEPTPSASEPPDGEPSDDADWDFWGRLISDYDRVARAEPRRLARAVHSGIPPAIRGTVWQLVSGARGDAAVTAAFPRLLAASSGDHDRAIAADLARTFPRSSMFGERGGAGQEGLRAVLRAYAAYDSGVGYCQGLAFVAATLLAGTRDAGEAFGVLARLMAAYGLRAHYVAGMDDLHLRLFQLDHVLHATLPRLARHLADLRIEPATYATPWLMTLFACRLPLNLALRVADVVLAEGLDALLRVAVAVLRRAQTRVLALGDAAAVVRFFNDGPLFAFYAHAAPDALVRDANDVTAVTPRLLRSLRRRYVDETQRRIDQADESTRMIKENERLVKDNERLIKDNERLASQAPSVPPAINSQDFDRLAQKNAQLVLKNQQLEDALHDVEAALIQIKVLYAESENDRAVLAMKLEGLRKALT</sequence>
<dbReference type="Gene3D" id="1.10.10.750">
    <property type="entry name" value="Ypt/Rab-GAP domain of gyp1p, domain 1"/>
    <property type="match status" value="1"/>
</dbReference>
<feature type="domain" description="Rab-GAP TBC" evidence="5">
    <location>
        <begin position="617"/>
        <end position="805"/>
    </location>
</feature>
<dbReference type="PANTHER" id="PTHR47219">
    <property type="entry name" value="RAB GTPASE-ACTIVATING PROTEIN 1-LIKE"/>
    <property type="match status" value="1"/>
</dbReference>
<evidence type="ECO:0000256" key="1">
    <source>
        <dbReference type="ARBA" id="ARBA00022468"/>
    </source>
</evidence>
<keyword evidence="2 3" id="KW-0175">Coiled coil</keyword>
<feature type="region of interest" description="Disordered" evidence="4">
    <location>
        <begin position="1"/>
        <end position="34"/>
    </location>
</feature>
<dbReference type="OrthoDB" id="295078at2759"/>
<dbReference type="GO" id="GO:0005096">
    <property type="term" value="F:GTPase activator activity"/>
    <property type="evidence" value="ECO:0007669"/>
    <property type="project" value="UniProtKB-KW"/>
</dbReference>
<reference evidence="6" key="1">
    <citation type="submission" date="2022-07" db="EMBL/GenBank/DDBJ databases">
        <title>Phylogenomic reconstructions and comparative analyses of Kickxellomycotina fungi.</title>
        <authorList>
            <person name="Reynolds N.K."/>
            <person name="Stajich J.E."/>
            <person name="Barry K."/>
            <person name="Grigoriev I.V."/>
            <person name="Crous P."/>
            <person name="Smith M.E."/>
        </authorList>
    </citation>
    <scope>NUCLEOTIDE SEQUENCE</scope>
    <source>
        <strain evidence="6">IMI 214461</strain>
    </source>
</reference>
<evidence type="ECO:0000313" key="7">
    <source>
        <dbReference type="Proteomes" id="UP001150907"/>
    </source>
</evidence>
<keyword evidence="7" id="KW-1185">Reference proteome</keyword>
<evidence type="ECO:0000256" key="3">
    <source>
        <dbReference type="SAM" id="Coils"/>
    </source>
</evidence>
<dbReference type="SUPFAM" id="SSF47923">
    <property type="entry name" value="Ypt/Rab-GAP domain of gyp1p"/>
    <property type="match status" value="2"/>
</dbReference>
<evidence type="ECO:0000256" key="4">
    <source>
        <dbReference type="SAM" id="MobiDB-lite"/>
    </source>
</evidence>
<evidence type="ECO:0000259" key="5">
    <source>
        <dbReference type="PROSITE" id="PS50086"/>
    </source>
</evidence>
<organism evidence="6 7">
    <name type="scientific">Coemansia thaxteri</name>
    <dbReference type="NCBI Taxonomy" id="2663907"/>
    <lineage>
        <taxon>Eukaryota</taxon>
        <taxon>Fungi</taxon>
        <taxon>Fungi incertae sedis</taxon>
        <taxon>Zoopagomycota</taxon>
        <taxon>Kickxellomycotina</taxon>
        <taxon>Kickxellomycetes</taxon>
        <taxon>Kickxellales</taxon>
        <taxon>Kickxellaceae</taxon>
        <taxon>Coemansia</taxon>
    </lineage>
</organism>
<dbReference type="Gene3D" id="1.10.472.80">
    <property type="entry name" value="Ypt/Rab-GAP domain of gyp1p, domain 3"/>
    <property type="match status" value="1"/>
</dbReference>
<comment type="caution">
    <text evidence="6">The sequence shown here is derived from an EMBL/GenBank/DDBJ whole genome shotgun (WGS) entry which is preliminary data.</text>
</comment>